<proteinExistence type="predicted"/>
<comment type="caution">
    <text evidence="6">The sequence shown here is derived from an EMBL/GenBank/DDBJ whole genome shotgun (WGS) entry which is preliminary data.</text>
</comment>
<evidence type="ECO:0000259" key="5">
    <source>
        <dbReference type="PROSITE" id="PS51464"/>
    </source>
</evidence>
<keyword evidence="2" id="KW-0238">DNA-binding</keyword>
<evidence type="ECO:0000313" key="7">
    <source>
        <dbReference type="Proteomes" id="UP000652847"/>
    </source>
</evidence>
<dbReference type="CDD" id="cd05013">
    <property type="entry name" value="SIS_RpiR"/>
    <property type="match status" value="1"/>
</dbReference>
<keyword evidence="3" id="KW-0804">Transcription</keyword>
<dbReference type="PROSITE" id="PS51464">
    <property type="entry name" value="SIS"/>
    <property type="match status" value="1"/>
</dbReference>
<dbReference type="PANTHER" id="PTHR30514:SF1">
    <property type="entry name" value="HTH-TYPE TRANSCRIPTIONAL REGULATOR HEXR-RELATED"/>
    <property type="match status" value="1"/>
</dbReference>
<dbReference type="InterPro" id="IPR036388">
    <property type="entry name" value="WH-like_DNA-bd_sf"/>
</dbReference>
<organism evidence="6 7">
    <name type="scientific">Blautia segnis</name>
    <dbReference type="NCBI Taxonomy" id="2763030"/>
    <lineage>
        <taxon>Bacteria</taxon>
        <taxon>Bacillati</taxon>
        <taxon>Bacillota</taxon>
        <taxon>Clostridia</taxon>
        <taxon>Lachnospirales</taxon>
        <taxon>Lachnospiraceae</taxon>
        <taxon>Blautia</taxon>
    </lineage>
</organism>
<reference evidence="6 7" key="1">
    <citation type="submission" date="2020-08" db="EMBL/GenBank/DDBJ databases">
        <title>Genome public.</title>
        <authorList>
            <person name="Liu C."/>
            <person name="Sun Q."/>
        </authorList>
    </citation>
    <scope>NUCLEOTIDE SEQUENCE [LARGE SCALE GENOMIC DNA]</scope>
    <source>
        <strain evidence="6 7">BX17</strain>
    </source>
</reference>
<feature type="domain" description="HTH rpiR-type" evidence="4">
    <location>
        <begin position="3"/>
        <end position="79"/>
    </location>
</feature>
<name>A0A8I0ADY2_9FIRM</name>
<dbReference type="AlphaFoldDB" id="A0A8I0ADY2"/>
<protein>
    <submittedName>
        <fullName evidence="6">MurR/RpiR family transcriptional regulator</fullName>
    </submittedName>
</protein>
<dbReference type="Pfam" id="PF01418">
    <property type="entry name" value="HTH_6"/>
    <property type="match status" value="1"/>
</dbReference>
<dbReference type="InterPro" id="IPR000281">
    <property type="entry name" value="HTH_RpiR"/>
</dbReference>
<dbReference type="SUPFAM" id="SSF53697">
    <property type="entry name" value="SIS domain"/>
    <property type="match status" value="1"/>
</dbReference>
<dbReference type="PROSITE" id="PS51071">
    <property type="entry name" value="HTH_RPIR"/>
    <property type="match status" value="1"/>
</dbReference>
<dbReference type="InterPro" id="IPR001347">
    <property type="entry name" value="SIS_dom"/>
</dbReference>
<dbReference type="SUPFAM" id="SSF46689">
    <property type="entry name" value="Homeodomain-like"/>
    <property type="match status" value="1"/>
</dbReference>
<dbReference type="GO" id="GO:0003700">
    <property type="term" value="F:DNA-binding transcription factor activity"/>
    <property type="evidence" value="ECO:0007669"/>
    <property type="project" value="InterPro"/>
</dbReference>
<dbReference type="RefSeq" id="WP_117851535.1">
    <property type="nucleotide sequence ID" value="NZ_JACOOT010000031.1"/>
</dbReference>
<feature type="domain" description="SIS" evidence="5">
    <location>
        <begin position="127"/>
        <end position="267"/>
    </location>
</feature>
<evidence type="ECO:0000313" key="6">
    <source>
        <dbReference type="EMBL" id="MBC5651986.1"/>
    </source>
</evidence>
<dbReference type="InterPro" id="IPR035472">
    <property type="entry name" value="RpiR-like_SIS"/>
</dbReference>
<dbReference type="EMBL" id="JACOOT010000031">
    <property type="protein sequence ID" value="MBC5651986.1"/>
    <property type="molecule type" value="Genomic_DNA"/>
</dbReference>
<evidence type="ECO:0000256" key="1">
    <source>
        <dbReference type="ARBA" id="ARBA00023015"/>
    </source>
</evidence>
<evidence type="ECO:0000256" key="3">
    <source>
        <dbReference type="ARBA" id="ARBA00023163"/>
    </source>
</evidence>
<dbReference type="InterPro" id="IPR046348">
    <property type="entry name" value="SIS_dom_sf"/>
</dbReference>
<dbReference type="PANTHER" id="PTHR30514">
    <property type="entry name" value="GLUCOKINASE"/>
    <property type="match status" value="1"/>
</dbReference>
<sequence>MASNILESITAQYHSLTRSGKKLADYIFAHTGEAQYFSISTLAENSGVSEASITRFCHGLGLAGYNDFKLALAKTDHVTDMGELSDSPQGIASEDSLNTIFQKIHKASVLSLNETLELLDENAINKAVDLLVQADRVFCFGNGGSMVMAMEAWARFSTATSRFVHVSDSHMQIMNTALATSRDVLLVFSYSGSTKDMEDTLQIAREHGVSIILVTHYPNSRAAQFADVVLLCGYNEGPLQSGSIPAKVGQLLLIDCLFYGFCRRNPEASAAARSATAEAVARKML</sequence>
<evidence type="ECO:0000259" key="4">
    <source>
        <dbReference type="PROSITE" id="PS51071"/>
    </source>
</evidence>
<dbReference type="Gene3D" id="3.40.50.10490">
    <property type="entry name" value="Glucose-6-phosphate isomerase like protein, domain 1"/>
    <property type="match status" value="1"/>
</dbReference>
<evidence type="ECO:0000256" key="2">
    <source>
        <dbReference type="ARBA" id="ARBA00023125"/>
    </source>
</evidence>
<dbReference type="Proteomes" id="UP000652847">
    <property type="component" value="Unassembled WGS sequence"/>
</dbReference>
<dbReference type="GO" id="GO:0097367">
    <property type="term" value="F:carbohydrate derivative binding"/>
    <property type="evidence" value="ECO:0007669"/>
    <property type="project" value="InterPro"/>
</dbReference>
<dbReference type="InterPro" id="IPR047640">
    <property type="entry name" value="RpiR-like"/>
</dbReference>
<dbReference type="Gene3D" id="1.10.10.10">
    <property type="entry name" value="Winged helix-like DNA-binding domain superfamily/Winged helix DNA-binding domain"/>
    <property type="match status" value="1"/>
</dbReference>
<dbReference type="GO" id="GO:0003677">
    <property type="term" value="F:DNA binding"/>
    <property type="evidence" value="ECO:0007669"/>
    <property type="project" value="UniProtKB-KW"/>
</dbReference>
<gene>
    <name evidence="6" type="ORF">H8S54_12930</name>
</gene>
<keyword evidence="1" id="KW-0805">Transcription regulation</keyword>
<accession>A0A8I0ADY2</accession>
<dbReference type="InterPro" id="IPR009057">
    <property type="entry name" value="Homeodomain-like_sf"/>
</dbReference>
<keyword evidence="7" id="KW-1185">Reference proteome</keyword>
<dbReference type="Pfam" id="PF01380">
    <property type="entry name" value="SIS"/>
    <property type="match status" value="1"/>
</dbReference>
<dbReference type="GO" id="GO:1901135">
    <property type="term" value="P:carbohydrate derivative metabolic process"/>
    <property type="evidence" value="ECO:0007669"/>
    <property type="project" value="InterPro"/>
</dbReference>